<protein>
    <submittedName>
        <fullName evidence="1">Uncharacterized protein</fullName>
    </submittedName>
</protein>
<name>A0ACB8B4U8_9AGAM</name>
<evidence type="ECO:0000313" key="1">
    <source>
        <dbReference type="EMBL" id="KAH7920454.1"/>
    </source>
</evidence>
<dbReference type="Proteomes" id="UP000790709">
    <property type="component" value="Unassembled WGS sequence"/>
</dbReference>
<keyword evidence="2" id="KW-1185">Reference proteome</keyword>
<evidence type="ECO:0000313" key="2">
    <source>
        <dbReference type="Proteomes" id="UP000790709"/>
    </source>
</evidence>
<gene>
    <name evidence="1" type="ORF">BV22DRAFT_802645</name>
</gene>
<reference evidence="1" key="1">
    <citation type="journal article" date="2021" name="New Phytol.">
        <title>Evolutionary innovations through gain and loss of genes in the ectomycorrhizal Boletales.</title>
        <authorList>
            <person name="Wu G."/>
            <person name="Miyauchi S."/>
            <person name="Morin E."/>
            <person name="Kuo A."/>
            <person name="Drula E."/>
            <person name="Varga T."/>
            <person name="Kohler A."/>
            <person name="Feng B."/>
            <person name="Cao Y."/>
            <person name="Lipzen A."/>
            <person name="Daum C."/>
            <person name="Hundley H."/>
            <person name="Pangilinan J."/>
            <person name="Johnson J."/>
            <person name="Barry K."/>
            <person name="LaButti K."/>
            <person name="Ng V."/>
            <person name="Ahrendt S."/>
            <person name="Min B."/>
            <person name="Choi I.G."/>
            <person name="Park H."/>
            <person name="Plett J.M."/>
            <person name="Magnuson J."/>
            <person name="Spatafora J.W."/>
            <person name="Nagy L.G."/>
            <person name="Henrissat B."/>
            <person name="Grigoriev I.V."/>
            <person name="Yang Z.L."/>
            <person name="Xu J."/>
            <person name="Martin F.M."/>
        </authorList>
    </citation>
    <scope>NUCLEOTIDE SEQUENCE</scope>
    <source>
        <strain evidence="1">KUC20120723A-06</strain>
    </source>
</reference>
<dbReference type="EMBL" id="MU266579">
    <property type="protein sequence ID" value="KAH7920454.1"/>
    <property type="molecule type" value="Genomic_DNA"/>
</dbReference>
<organism evidence="1 2">
    <name type="scientific">Leucogyrophana mollusca</name>
    <dbReference type="NCBI Taxonomy" id="85980"/>
    <lineage>
        <taxon>Eukaryota</taxon>
        <taxon>Fungi</taxon>
        <taxon>Dikarya</taxon>
        <taxon>Basidiomycota</taxon>
        <taxon>Agaricomycotina</taxon>
        <taxon>Agaricomycetes</taxon>
        <taxon>Agaricomycetidae</taxon>
        <taxon>Boletales</taxon>
        <taxon>Boletales incertae sedis</taxon>
        <taxon>Leucogyrophana</taxon>
    </lineage>
</organism>
<proteinExistence type="predicted"/>
<comment type="caution">
    <text evidence="1">The sequence shown here is derived from an EMBL/GenBank/DDBJ whole genome shotgun (WGS) entry which is preliminary data.</text>
</comment>
<accession>A0ACB8B4U8</accession>
<sequence>MLADPPWWRTWSKIFLVLVSAASALGDYDIDDHNLALLSYSSTPGTNTSWLPYGVNGDVVDALSIKISGGSENGTVINADYSACYNSTFTLAQCGTDDNCELSIPFTGTGITIYVLQTGPIGVSVSAVVDGGQPTTHTLSGPTGPNYQSTNMTLFDVQSLASGSHTLSLTVLDFDGPYGTQSWLGFDYAHIREADPPPSTSTSPQSAPSPPTTISSISSSSSTAPAQVVPNPATNTATIAIITTVASFISPSRSPTPGDSSTPSGSSTGGSPSVSDVRPSLNLAAIVGGACGGAAIIAAAIVVLLCRRRRRRRRMNEMRATPFQATREDADPIPPASLPSGLRTTTSMSPLMGERGHSSVLDLRPPSEAEPSALLLSRPAAARVSMVGTVLSDLGSSAPRSRVSDRKSALALAFAEADEQAPERTTPSSGSADTSPQPPPTASLTSEQADFVHRLYTNNVPASIVARVIERMVADPSVRFQDSTLGSGGTIGSAPPSYEYAAR</sequence>